<evidence type="ECO:0000313" key="2">
    <source>
        <dbReference type="EMBL" id="ADL10049.1"/>
    </source>
</evidence>
<feature type="transmembrane region" description="Helical" evidence="1">
    <location>
        <begin position="75"/>
        <end position="92"/>
    </location>
</feature>
<dbReference type="HOGENOM" id="CLU_047686_0_0_11"/>
<reference evidence="2 3" key="1">
    <citation type="journal article" date="2011" name="J. Bacteriol.">
        <title>Complete genome sequence of Corynebacterium pseudotuberculosis I19, a strain isolated from a cow in Israel with bovine mastitis.</title>
        <authorList>
            <consortium name="Consortium: Rede Paraense de Genomica e Proteomica (RPGP)"/>
            <person name="Silva A."/>
            <person name="Schneider M.P."/>
            <person name="Cerdeira L."/>
            <person name="Barbosa M.S."/>
            <person name="Ramos R.T."/>
            <person name="Carneiro A.R."/>
            <person name="Santos R."/>
            <person name="Lima M."/>
            <person name="D'Afonseca V."/>
            <person name="Almeida S.S."/>
            <person name="Santos A.R."/>
            <person name="Soares S.C."/>
            <person name="Pinto A.C."/>
            <person name="Ali A."/>
            <person name="Dorella F.A."/>
            <person name="Rocha F."/>
            <person name="de Abreu V.A."/>
            <person name="Trost E."/>
            <person name="Tauch A."/>
            <person name="Shpigel N."/>
            <person name="Miyoshi A."/>
            <person name="Azevedo V."/>
        </authorList>
    </citation>
    <scope>NUCLEOTIDE SEQUENCE [LARGE SCALE GENOMIC DNA]</scope>
    <source>
        <strain evidence="2 3">C231</strain>
    </source>
</reference>
<dbReference type="eggNOG" id="COG4243">
    <property type="taxonomic scope" value="Bacteria"/>
</dbReference>
<dbReference type="KEGG" id="cpq:CPC231_02815"/>
<protein>
    <submittedName>
        <fullName evidence="2">Uncharacterized protein</fullName>
    </submittedName>
</protein>
<organism evidence="2 3">
    <name type="scientific">Corynebacterium pseudotuberculosis (strain C231)</name>
    <dbReference type="NCBI Taxonomy" id="681645"/>
    <lineage>
        <taxon>Bacteria</taxon>
        <taxon>Bacillati</taxon>
        <taxon>Actinomycetota</taxon>
        <taxon>Actinomycetes</taxon>
        <taxon>Mycobacteriales</taxon>
        <taxon>Corynebacteriaceae</taxon>
        <taxon>Corynebacterium</taxon>
    </lineage>
</organism>
<feature type="transmembrane region" description="Helical" evidence="1">
    <location>
        <begin position="308"/>
        <end position="330"/>
    </location>
</feature>
<keyword evidence="1" id="KW-0812">Transmembrane</keyword>
<evidence type="ECO:0000256" key="1">
    <source>
        <dbReference type="SAM" id="Phobius"/>
    </source>
</evidence>
<dbReference type="OrthoDB" id="9811974at2"/>
<feature type="transmembrane region" description="Helical" evidence="1">
    <location>
        <begin position="99"/>
        <end position="119"/>
    </location>
</feature>
<gene>
    <name evidence="2" type="ORF">CPC231_02815</name>
</gene>
<accession>D9QEX6</accession>
<feature type="transmembrane region" description="Helical" evidence="1">
    <location>
        <begin position="278"/>
        <end position="296"/>
    </location>
</feature>
<dbReference type="PATRIC" id="fig|681645.3.peg.589"/>
<reference evidence="2 3" key="2">
    <citation type="journal article" date="2011" name="PLoS ONE">
        <title>Evidence for reductive genome evolution and lateral acquisition of virulence functions in two Corynebacterium pseudotuberculosis strains.</title>
        <authorList>
            <person name="Ruiz J.C."/>
            <person name="D'Afonseca V."/>
            <person name="Silva A."/>
            <person name="Ali A."/>
            <person name="Pinto A.C."/>
            <person name="Santos A.R."/>
            <person name="Rocha A.A."/>
            <person name="Lopes D.O."/>
            <person name="Dorella F.A."/>
            <person name="Pacheco L.G."/>
            <person name="Costa M.P."/>
            <person name="Turk M.Z."/>
            <person name="Seyffert N."/>
            <person name="Moraes P.M."/>
            <person name="Soares S.C."/>
            <person name="Almeida S.S."/>
            <person name="Castro T.L."/>
            <person name="Abreu V.A."/>
            <person name="Trost E."/>
            <person name="Baumbach J."/>
            <person name="Tauch A."/>
            <person name="Schneider M.P."/>
            <person name="McCulloch J."/>
            <person name="Cerdeira L.T."/>
            <person name="Ramos R.T."/>
            <person name="Zerlotini A."/>
            <person name="Dominitini A."/>
            <person name="Resende D.M."/>
            <person name="Coser E.M."/>
            <person name="Oliveira L.M."/>
            <person name="Pedrosa A.L."/>
            <person name="Vieira C.U."/>
            <person name="Guimaraes C.T."/>
            <person name="Bartholomeu D.C."/>
            <person name="Oliveira D.M."/>
            <person name="Santos F.R."/>
            <person name="Rabelo E.M."/>
            <person name="Lobo F.P."/>
            <person name="Franco G.R."/>
            <person name="Costa A.F."/>
            <person name="Castro I.M."/>
            <person name="Dias S.R."/>
            <person name="Ferro J.A."/>
            <person name="Ortega J.M."/>
            <person name="Paiva L.V."/>
            <person name="Goulart L.R."/>
            <person name="Almeida J.F."/>
            <person name="Ferro M.I."/>
            <person name="Carneiro N.P."/>
            <person name="Falcao P.R."/>
            <person name="Grynberg P."/>
            <person name="Teixeira S.M."/>
            <person name="Brommonschenkel S."/>
            <person name="Oliveira S.C."/>
            <person name="Meyer R."/>
            <person name="Moore R.J."/>
            <person name="Miyoshi A."/>
            <person name="Oliveira G.C."/>
            <person name="Azevedo V."/>
        </authorList>
    </citation>
    <scope>NUCLEOTIDE SEQUENCE [LARGE SCALE GENOMIC DNA]</scope>
    <source>
        <strain evidence="2 3">C231</strain>
    </source>
</reference>
<name>D9QEX6_CORP2</name>
<dbReference type="AlphaFoldDB" id="D9QEX6"/>
<feature type="transmembrane region" description="Helical" evidence="1">
    <location>
        <begin position="154"/>
        <end position="173"/>
    </location>
</feature>
<feature type="transmembrane region" description="Helical" evidence="1">
    <location>
        <begin position="244"/>
        <end position="266"/>
    </location>
</feature>
<dbReference type="RefSeq" id="WP_014401045.1">
    <property type="nucleotide sequence ID" value="NC_017301.2"/>
</dbReference>
<keyword evidence="1" id="KW-1133">Transmembrane helix</keyword>
<keyword evidence="3" id="KW-1185">Reference proteome</keyword>
<evidence type="ECO:0000313" key="3">
    <source>
        <dbReference type="Proteomes" id="UP000000276"/>
    </source>
</evidence>
<dbReference type="STRING" id="681645.CpC231_0562"/>
<dbReference type="GeneID" id="93973628"/>
<feature type="transmembrane region" description="Helical" evidence="1">
    <location>
        <begin position="215"/>
        <end position="232"/>
    </location>
</feature>
<sequence length="350" mass="37078">MGLNAALLLLGVPAPVESETLSNNHGLIMTLGFMGTVIALERAQALHQPWAYLAPGLLGSGGLALGFGASWLGHTLLLEGTLALLLVYALLFKRAPLPLVAVQGLSAVWAFIAAALALTLPTADLIVPLAAFIVLTIAAERAELAQLAMGPKAIPTLVLLSALLSAGVAAHLLWAYKGAHLYGVAQAIIAMWLLRDDVVRIFIRARGLRRYNASALLSGYTWLTLAGLIWAAGGGHIGTASYDAVIHCTFLGFGVSMIMAHAPIIFPTVIGRPLPYTPWFYLPLAALHGGMVLRIAGDFSGQGIAWQIGGSITVIAMLIFVILAAMTVLFNRRDQQQPQTPQTCEKKVQQ</sequence>
<keyword evidence="1" id="KW-0472">Membrane</keyword>
<proteinExistence type="predicted"/>
<dbReference type="EMBL" id="CP001829">
    <property type="protein sequence ID" value="ADL10049.1"/>
    <property type="molecule type" value="Genomic_DNA"/>
</dbReference>
<dbReference type="Proteomes" id="UP000000276">
    <property type="component" value="Chromosome"/>
</dbReference>